<protein>
    <submittedName>
        <fullName evidence="4">Uncharacterized protein LOC34623728</fullName>
    </submittedName>
</protein>
<feature type="region of interest" description="Disordered" evidence="1">
    <location>
        <begin position="92"/>
        <end position="123"/>
    </location>
</feature>
<organism evidence="3 4">
    <name type="scientific">Cyclospora cayetanensis</name>
    <dbReference type="NCBI Taxonomy" id="88456"/>
    <lineage>
        <taxon>Eukaryota</taxon>
        <taxon>Sar</taxon>
        <taxon>Alveolata</taxon>
        <taxon>Apicomplexa</taxon>
        <taxon>Conoidasida</taxon>
        <taxon>Coccidia</taxon>
        <taxon>Eucoccidiorida</taxon>
        <taxon>Eimeriorina</taxon>
        <taxon>Eimeriidae</taxon>
        <taxon>Cyclospora</taxon>
    </lineage>
</organism>
<feature type="region of interest" description="Disordered" evidence="1">
    <location>
        <begin position="39"/>
        <end position="78"/>
    </location>
</feature>
<accession>A0A6P6RQS7</accession>
<evidence type="ECO:0000313" key="3">
    <source>
        <dbReference type="Proteomes" id="UP000515125"/>
    </source>
</evidence>
<name>A0A6P6RQS7_9EIME</name>
<feature type="signal peptide" evidence="2">
    <location>
        <begin position="1"/>
        <end position="23"/>
    </location>
</feature>
<feature type="compositionally biased region" description="Polar residues" evidence="1">
    <location>
        <begin position="39"/>
        <end position="53"/>
    </location>
</feature>
<reference evidence="4" key="1">
    <citation type="submission" date="2025-08" db="UniProtKB">
        <authorList>
            <consortium name="RefSeq"/>
        </authorList>
    </citation>
    <scope>IDENTIFICATION</scope>
</reference>
<dbReference type="Proteomes" id="UP000515125">
    <property type="component" value="Unplaced"/>
</dbReference>
<evidence type="ECO:0000256" key="1">
    <source>
        <dbReference type="SAM" id="MobiDB-lite"/>
    </source>
</evidence>
<evidence type="ECO:0000256" key="2">
    <source>
        <dbReference type="SAM" id="SignalP"/>
    </source>
</evidence>
<proteinExistence type="predicted"/>
<dbReference type="RefSeq" id="XP_026190146.1">
    <property type="nucleotide sequence ID" value="XM_026334361.1"/>
</dbReference>
<feature type="chain" id="PRO_5028355024" evidence="2">
    <location>
        <begin position="24"/>
        <end position="184"/>
    </location>
</feature>
<feature type="region of interest" description="Disordered" evidence="1">
    <location>
        <begin position="153"/>
        <end position="184"/>
    </location>
</feature>
<dbReference type="GeneID" id="34623728"/>
<keyword evidence="3" id="KW-1185">Reference proteome</keyword>
<dbReference type="OrthoDB" id="349061at2759"/>
<feature type="compositionally biased region" description="Basic and acidic residues" evidence="1">
    <location>
        <begin position="94"/>
        <end position="106"/>
    </location>
</feature>
<keyword evidence="2" id="KW-0732">Signal</keyword>
<feature type="compositionally biased region" description="Basic and acidic residues" evidence="1">
    <location>
        <begin position="153"/>
        <end position="177"/>
    </location>
</feature>
<evidence type="ECO:0000313" key="4">
    <source>
        <dbReference type="RefSeq" id="XP_026190146.1"/>
    </source>
</evidence>
<gene>
    <name evidence="4" type="primary">LOC34623728</name>
</gene>
<sequence length="184" mass="19797">MRVTCLLAVEAAVLFELLSPAAAISVKPAGLLGPLRGPNASQSSFVEASNNPADSDEDGNGPPTPPGGAVGGPAPAVGLLGRRALGPLVGSVVRDIEQREQDRRSAEGPPNVPRTPGRGEQVRQRIHGLVEAGPKDEKTRREIVLKEYMERPDVQQKKEELNKDAEKRRLRIGDWIKQHKSKGL</sequence>
<dbReference type="AlphaFoldDB" id="A0A6P6RQS7"/>